<feature type="domain" description="4Fe-4S ferredoxin-type" evidence="7">
    <location>
        <begin position="151"/>
        <end position="178"/>
    </location>
</feature>
<dbReference type="InterPro" id="IPR017896">
    <property type="entry name" value="4Fe4S_Fe-S-bd"/>
</dbReference>
<evidence type="ECO:0000256" key="5">
    <source>
        <dbReference type="ARBA" id="ARBA00023004"/>
    </source>
</evidence>
<evidence type="ECO:0000313" key="9">
    <source>
        <dbReference type="Proteomes" id="UP000183975"/>
    </source>
</evidence>
<dbReference type="PROSITE" id="PS00198">
    <property type="entry name" value="4FE4S_FER_1"/>
    <property type="match status" value="2"/>
</dbReference>
<evidence type="ECO:0000313" key="8">
    <source>
        <dbReference type="EMBL" id="SHK97243.1"/>
    </source>
</evidence>
<dbReference type="PROSITE" id="PS51379">
    <property type="entry name" value="4FE4S_FER_2"/>
    <property type="match status" value="2"/>
</dbReference>
<evidence type="ECO:0000256" key="6">
    <source>
        <dbReference type="ARBA" id="ARBA00023014"/>
    </source>
</evidence>
<name>A0A1M6WU44_9FIRM</name>
<dbReference type="PANTHER" id="PTHR42859">
    <property type="entry name" value="OXIDOREDUCTASE"/>
    <property type="match status" value="1"/>
</dbReference>
<dbReference type="GO" id="GO:0046872">
    <property type="term" value="F:metal ion binding"/>
    <property type="evidence" value="ECO:0007669"/>
    <property type="project" value="UniProtKB-KW"/>
</dbReference>
<feature type="domain" description="4Fe-4S ferredoxin-type" evidence="7">
    <location>
        <begin position="180"/>
        <end position="208"/>
    </location>
</feature>
<gene>
    <name evidence="8" type="ORF">SAMN02745138_02656</name>
</gene>
<dbReference type="Gene3D" id="2.30.110.10">
    <property type="entry name" value="Electron Transport, Fmn-binding Protein, Chain A"/>
    <property type="match status" value="1"/>
</dbReference>
<dbReference type="EMBL" id="FRAH01000057">
    <property type="protein sequence ID" value="SHK97243.1"/>
    <property type="molecule type" value="Genomic_DNA"/>
</dbReference>
<evidence type="ECO:0000256" key="2">
    <source>
        <dbReference type="ARBA" id="ARBA00022485"/>
    </source>
</evidence>
<keyword evidence="3" id="KW-0479">Metal-binding</keyword>
<dbReference type="GO" id="GO:0051539">
    <property type="term" value="F:4 iron, 4 sulfur cluster binding"/>
    <property type="evidence" value="ECO:0007669"/>
    <property type="project" value="UniProtKB-KW"/>
</dbReference>
<dbReference type="Pfam" id="PF12838">
    <property type="entry name" value="Fer4_7"/>
    <property type="match status" value="1"/>
</dbReference>
<dbReference type="InterPro" id="IPR017900">
    <property type="entry name" value="4Fe4S_Fe_S_CS"/>
</dbReference>
<dbReference type="AlphaFoldDB" id="A0A1M6WU44"/>
<evidence type="ECO:0000256" key="1">
    <source>
        <dbReference type="ARBA" id="ARBA00022448"/>
    </source>
</evidence>
<keyword evidence="4" id="KW-0249">Electron transport</keyword>
<evidence type="ECO:0000256" key="3">
    <source>
        <dbReference type="ARBA" id="ARBA00022723"/>
    </source>
</evidence>
<dbReference type="SUPFAM" id="SSF50475">
    <property type="entry name" value="FMN-binding split barrel"/>
    <property type="match status" value="1"/>
</dbReference>
<organism evidence="8 9">
    <name type="scientific">Anaerotignum lactatifermentans DSM 14214</name>
    <dbReference type="NCBI Taxonomy" id="1121323"/>
    <lineage>
        <taxon>Bacteria</taxon>
        <taxon>Bacillati</taxon>
        <taxon>Bacillota</taxon>
        <taxon>Clostridia</taxon>
        <taxon>Lachnospirales</taxon>
        <taxon>Anaerotignaceae</taxon>
        <taxon>Anaerotignum</taxon>
    </lineage>
</organism>
<keyword evidence="1" id="KW-0813">Transport</keyword>
<dbReference type="Proteomes" id="UP000183975">
    <property type="component" value="Unassembled WGS sequence"/>
</dbReference>
<keyword evidence="5" id="KW-0408">Iron</keyword>
<evidence type="ECO:0000256" key="4">
    <source>
        <dbReference type="ARBA" id="ARBA00022982"/>
    </source>
</evidence>
<keyword evidence="2" id="KW-0004">4Fe-4S</keyword>
<dbReference type="InterPro" id="IPR050294">
    <property type="entry name" value="RnfB_subfamily"/>
</dbReference>
<dbReference type="RefSeq" id="WP_072852547.1">
    <property type="nucleotide sequence ID" value="NZ_FRAH01000057.1"/>
</dbReference>
<sequence length="208" mass="23419">MKTIDYLTILKNEIHSAVFATIGENGLPCTRVIDIMLADETGIYFITAKGKAFYHQLMAQKYVSISAMTNGKDSLSKKSITVQGKIKSIGQSRLDEVFRENLYMEKIYPTEKSRAALEVFWLYEGEGEFFDLSSVPIFRDTFSIGNGKASPKGYFVTNKCRGCKICYANCPQKCIDISVKPVMIHQENCLHCGNCYDVCPFGAVERRL</sequence>
<dbReference type="OrthoDB" id="9794954at2"/>
<dbReference type="Pfam" id="PF01243">
    <property type="entry name" value="PNPOx_N"/>
    <property type="match status" value="1"/>
</dbReference>
<reference evidence="8 9" key="1">
    <citation type="submission" date="2016-11" db="EMBL/GenBank/DDBJ databases">
        <authorList>
            <person name="Jaros S."/>
            <person name="Januszkiewicz K."/>
            <person name="Wedrychowicz H."/>
        </authorList>
    </citation>
    <scope>NUCLEOTIDE SEQUENCE [LARGE SCALE GENOMIC DNA]</scope>
    <source>
        <strain evidence="8 9">DSM 14214</strain>
    </source>
</reference>
<keyword evidence="6" id="KW-0411">Iron-sulfur</keyword>
<accession>A0A1M6WU44</accession>
<keyword evidence="9" id="KW-1185">Reference proteome</keyword>
<dbReference type="SUPFAM" id="SSF54862">
    <property type="entry name" value="4Fe-4S ferredoxins"/>
    <property type="match status" value="1"/>
</dbReference>
<dbReference type="InterPro" id="IPR012349">
    <property type="entry name" value="Split_barrel_FMN-bd"/>
</dbReference>
<protein>
    <submittedName>
        <fullName evidence="8">Uncharacterized protein, pyridoxamine 5'-phosphate oxidase (PNPOx-like) family</fullName>
    </submittedName>
</protein>
<proteinExistence type="predicted"/>
<dbReference type="Gene3D" id="3.30.70.20">
    <property type="match status" value="1"/>
</dbReference>
<evidence type="ECO:0000259" key="7">
    <source>
        <dbReference type="PROSITE" id="PS51379"/>
    </source>
</evidence>
<dbReference type="InterPro" id="IPR011576">
    <property type="entry name" value="Pyridox_Oxase_N"/>
</dbReference>
<dbReference type="PANTHER" id="PTHR42859:SF10">
    <property type="entry name" value="DIMETHYLSULFOXIDE REDUCTASE CHAIN B"/>
    <property type="match status" value="1"/>
</dbReference>